<evidence type="ECO:0000256" key="14">
    <source>
        <dbReference type="PIRSR" id="PIRSR600823-2"/>
    </source>
</evidence>
<feature type="binding site" evidence="14">
    <location>
        <position position="162"/>
    </location>
    <ligand>
        <name>substrate</name>
    </ligand>
</feature>
<dbReference type="Pfam" id="PF00141">
    <property type="entry name" value="peroxidase"/>
    <property type="match status" value="1"/>
</dbReference>
<feature type="binding site" evidence="15">
    <location>
        <position position="246"/>
    </location>
    <ligand>
        <name>Ca(2+)</name>
        <dbReference type="ChEBI" id="CHEBI:29108"/>
        <label>2</label>
    </ligand>
</feature>
<evidence type="ECO:0000256" key="16">
    <source>
        <dbReference type="PIRSR" id="PIRSR600823-4"/>
    </source>
</evidence>
<dbReference type="PROSITE" id="PS50873">
    <property type="entry name" value="PEROXIDASE_4"/>
    <property type="match status" value="1"/>
</dbReference>
<feature type="binding site" evidence="15">
    <location>
        <position position="89"/>
    </location>
    <ligand>
        <name>Ca(2+)</name>
        <dbReference type="ChEBI" id="CHEBI:29108"/>
        <label>1</label>
    </ligand>
</feature>
<evidence type="ECO:0000256" key="11">
    <source>
        <dbReference type="ARBA" id="ARBA00023004"/>
    </source>
</evidence>
<feature type="binding site" evidence="15">
    <location>
        <position position="72"/>
    </location>
    <ligand>
        <name>Ca(2+)</name>
        <dbReference type="ChEBI" id="CHEBI:29108"/>
        <label>1</label>
    </ligand>
</feature>
<evidence type="ECO:0000256" key="9">
    <source>
        <dbReference type="ARBA" id="ARBA00022837"/>
    </source>
</evidence>
<evidence type="ECO:0000256" key="7">
    <source>
        <dbReference type="ARBA" id="ARBA00022723"/>
    </source>
</evidence>
<feature type="region of interest" description="Disordered" evidence="19">
    <location>
        <begin position="299"/>
        <end position="368"/>
    </location>
</feature>
<comment type="similarity">
    <text evidence="18">Belongs to the peroxidase family. Classical plant (class III) peroxidase subfamily.</text>
</comment>
<evidence type="ECO:0000256" key="8">
    <source>
        <dbReference type="ARBA" id="ARBA00022729"/>
    </source>
</evidence>
<keyword evidence="11 15" id="KW-0408">Iron</keyword>
<dbReference type="InterPro" id="IPR033905">
    <property type="entry name" value="Secretory_peroxidase"/>
</dbReference>
<comment type="cofactor">
    <cofactor evidence="15 18">
        <name>heme b</name>
        <dbReference type="ChEBI" id="CHEBI:60344"/>
    </cofactor>
    <text evidence="15 18">Binds 1 heme b (iron(II)-protoporphyrin IX) group per subunit.</text>
</comment>
<feature type="domain" description="Plant heme peroxidase family profile" evidence="20">
    <location>
        <begin position="30"/>
        <end position="298"/>
    </location>
</feature>
<dbReference type="FunFam" id="1.10.420.10:FF:000007">
    <property type="entry name" value="Peroxidase"/>
    <property type="match status" value="1"/>
</dbReference>
<dbReference type="EC" id="1.11.1.7" evidence="3 18"/>
<keyword evidence="22" id="KW-1185">Reference proteome</keyword>
<dbReference type="GO" id="GO:0005576">
    <property type="term" value="C:extracellular region"/>
    <property type="evidence" value="ECO:0007669"/>
    <property type="project" value="UniProtKB-SubCell"/>
</dbReference>
<dbReference type="GO" id="GO:0020037">
    <property type="term" value="F:heme binding"/>
    <property type="evidence" value="ECO:0007669"/>
    <property type="project" value="UniProtKB-UniRule"/>
</dbReference>
<keyword evidence="10 18" id="KW-0560">Oxidoreductase</keyword>
<sequence>MAALSIVTRQLLSILLLSLIHGSLIRVHAATSVGFYASKCPTVEDIVKAKMEAHFRSDPTVGAGVLRLYFHDCFVTMNVMVHLPGNKAEKDAGPNQSLRGFDVIDDIKQAVEEACPATVSCADIIAFATIDYVALAGGPSYSVGGGRLDSLTSVMRDVNMLPSPDLSVERTRQAFAAQGLSIEDMVASLGGHTVGFSHCSFVTRRLFNFQNTGQPDASMSSDLVTRLSDFCPNPPSAGSNPKLALDQETTELFDSSFYPQLTQGNGILQIDQELNGDDRTAPIVSQFTNQDTFFTAFVNQPQTPPPFFMPSPPSPVPQLPPPTTDHPSPPTPPPETSNAPPPAPPSSPSPSQPTTAANPPTFPTSRWE</sequence>
<dbReference type="PANTHER" id="PTHR31517">
    <property type="match status" value="1"/>
</dbReference>
<dbReference type="GO" id="GO:0046872">
    <property type="term" value="F:metal ion binding"/>
    <property type="evidence" value="ECO:0007669"/>
    <property type="project" value="UniProtKB-UniRule"/>
</dbReference>
<evidence type="ECO:0000256" key="5">
    <source>
        <dbReference type="ARBA" id="ARBA00022559"/>
    </source>
</evidence>
<evidence type="ECO:0000256" key="19">
    <source>
        <dbReference type="SAM" id="MobiDB-lite"/>
    </source>
</evidence>
<keyword evidence="18" id="KW-0376">Hydrogen peroxide</keyword>
<feature type="binding site" evidence="15">
    <location>
        <position position="75"/>
    </location>
    <ligand>
        <name>Ca(2+)</name>
        <dbReference type="ChEBI" id="CHEBI:29108"/>
        <label>1</label>
    </ligand>
</feature>
<feature type="binding site" evidence="15">
    <location>
        <position position="249"/>
    </location>
    <ligand>
        <name>Ca(2+)</name>
        <dbReference type="ChEBI" id="CHEBI:29108"/>
        <label>2</label>
    </ligand>
</feature>
<evidence type="ECO:0000313" key="21">
    <source>
        <dbReference type="EMBL" id="KAH7436694.1"/>
    </source>
</evidence>
<feature type="disulfide bond" evidence="17">
    <location>
        <begin position="40"/>
        <end position="115"/>
    </location>
</feature>
<comment type="cofactor">
    <cofactor evidence="15 18">
        <name>Ca(2+)</name>
        <dbReference type="ChEBI" id="CHEBI:29108"/>
    </cofactor>
    <text evidence="15 18">Binds 2 calcium ions per subunit.</text>
</comment>
<feature type="chain" id="PRO_5035969443" description="Peroxidase" evidence="18">
    <location>
        <begin position="23"/>
        <end position="368"/>
    </location>
</feature>
<comment type="caution">
    <text evidence="21">The sequence shown here is derived from an EMBL/GenBank/DDBJ whole genome shotgun (WGS) entry which is preliminary data.</text>
</comment>
<dbReference type="PRINTS" id="PR00458">
    <property type="entry name" value="PEROXIDASE"/>
</dbReference>
<feature type="disulfide bond" evidence="17">
    <location>
        <begin position="199"/>
        <end position="231"/>
    </location>
</feature>
<dbReference type="EMBL" id="CM035410">
    <property type="protein sequence ID" value="KAH7436694.1"/>
    <property type="molecule type" value="Genomic_DNA"/>
</dbReference>
<keyword evidence="4 18" id="KW-0964">Secreted</keyword>
<keyword evidence="6 18" id="KW-0349">Heme</keyword>
<gene>
    <name evidence="21" type="ORF">KP509_05G031600</name>
</gene>
<dbReference type="SUPFAM" id="SSF48113">
    <property type="entry name" value="Heme-dependent peroxidases"/>
    <property type="match status" value="1"/>
</dbReference>
<accession>A0A8T2UTF9</accession>
<evidence type="ECO:0000313" key="22">
    <source>
        <dbReference type="Proteomes" id="UP000825935"/>
    </source>
</evidence>
<feature type="signal peptide" evidence="18">
    <location>
        <begin position="1"/>
        <end position="22"/>
    </location>
</feature>
<comment type="function">
    <text evidence="2">Removal of H(2)O(2), oxidation of toxic reductants, biosynthesis and degradation of lignin, suberization, auxin catabolism, response to environmental stresses such as wounding, pathogen attack and oxidative stress. These functions might be dependent on each isozyme/isoform in each plant tissue.</text>
</comment>
<keyword evidence="5 18" id="KW-0575">Peroxidase</keyword>
<dbReference type="InterPro" id="IPR002016">
    <property type="entry name" value="Haem_peroxidase"/>
</dbReference>
<name>A0A8T2UTF9_CERRI</name>
<evidence type="ECO:0000256" key="1">
    <source>
        <dbReference type="ARBA" id="ARBA00000189"/>
    </source>
</evidence>
<evidence type="ECO:0000259" key="20">
    <source>
        <dbReference type="PROSITE" id="PS50873"/>
    </source>
</evidence>
<dbReference type="CDD" id="cd00693">
    <property type="entry name" value="secretory_peroxidase"/>
    <property type="match status" value="1"/>
</dbReference>
<dbReference type="Gene3D" id="1.10.520.10">
    <property type="match status" value="1"/>
</dbReference>
<dbReference type="GO" id="GO:0140825">
    <property type="term" value="F:lactoperoxidase activity"/>
    <property type="evidence" value="ECO:0007669"/>
    <property type="project" value="UniProtKB-EC"/>
</dbReference>
<dbReference type="PANTHER" id="PTHR31517:SF59">
    <property type="entry name" value="PEROXIDASE"/>
    <property type="match status" value="1"/>
</dbReference>
<comment type="subcellular location">
    <subcellularLocation>
        <location evidence="18">Secreted</location>
    </subcellularLocation>
</comment>
<evidence type="ECO:0000256" key="18">
    <source>
        <dbReference type="RuleBase" id="RU362060"/>
    </source>
</evidence>
<proteinExistence type="inferred from homology"/>
<reference evidence="21" key="1">
    <citation type="submission" date="2021-08" db="EMBL/GenBank/DDBJ databases">
        <title>WGS assembly of Ceratopteris richardii.</title>
        <authorList>
            <person name="Marchant D.B."/>
            <person name="Chen G."/>
            <person name="Jenkins J."/>
            <person name="Shu S."/>
            <person name="Leebens-Mack J."/>
            <person name="Grimwood J."/>
            <person name="Schmutz J."/>
            <person name="Soltis P."/>
            <person name="Soltis D."/>
            <person name="Chen Z.-H."/>
        </authorList>
    </citation>
    <scope>NUCLEOTIDE SEQUENCE</scope>
    <source>
        <strain evidence="21">Whitten #5841</strain>
        <tissue evidence="21">Leaf</tissue>
    </source>
</reference>
<dbReference type="AlphaFoldDB" id="A0A8T2UTF9"/>
<dbReference type="InterPro" id="IPR000823">
    <property type="entry name" value="Peroxidase_pln"/>
</dbReference>
<protein>
    <recommendedName>
        <fullName evidence="3 18">Peroxidase</fullName>
        <ecNumber evidence="3 18">1.11.1.7</ecNumber>
    </recommendedName>
</protein>
<evidence type="ECO:0000256" key="12">
    <source>
        <dbReference type="ARBA" id="ARBA00023157"/>
    </source>
</evidence>
<evidence type="ECO:0000256" key="3">
    <source>
        <dbReference type="ARBA" id="ARBA00012313"/>
    </source>
</evidence>
<dbReference type="GO" id="GO:0006979">
    <property type="term" value="P:response to oxidative stress"/>
    <property type="evidence" value="ECO:0007669"/>
    <property type="project" value="UniProtKB-UniRule"/>
</dbReference>
<feature type="site" description="Transition state stabilizer" evidence="16">
    <location>
        <position position="67"/>
    </location>
</feature>
<feature type="binding site" description="axial binding residue" evidence="15">
    <location>
        <position position="192"/>
    </location>
    <ligand>
        <name>heme b</name>
        <dbReference type="ChEBI" id="CHEBI:60344"/>
    </ligand>
    <ligandPart>
        <name>Fe</name>
        <dbReference type="ChEBI" id="CHEBI:18248"/>
    </ligandPart>
</feature>
<keyword evidence="8 18" id="KW-0732">Signal</keyword>
<dbReference type="OrthoDB" id="2113341at2759"/>
<dbReference type="GO" id="GO:0042744">
    <property type="term" value="P:hydrogen peroxide catabolic process"/>
    <property type="evidence" value="ECO:0007669"/>
    <property type="project" value="UniProtKB-KW"/>
</dbReference>
<dbReference type="PRINTS" id="PR00461">
    <property type="entry name" value="PLPEROXIDASE"/>
</dbReference>
<dbReference type="Gene3D" id="1.10.420.10">
    <property type="entry name" value="Peroxidase, domain 2"/>
    <property type="match status" value="1"/>
</dbReference>
<evidence type="ECO:0000256" key="6">
    <source>
        <dbReference type="ARBA" id="ARBA00022617"/>
    </source>
</evidence>
<comment type="catalytic activity">
    <reaction evidence="1 18">
        <text>2 a phenolic donor + H2O2 = 2 a phenolic radical donor + 2 H2O</text>
        <dbReference type="Rhea" id="RHEA:56136"/>
        <dbReference type="ChEBI" id="CHEBI:15377"/>
        <dbReference type="ChEBI" id="CHEBI:16240"/>
        <dbReference type="ChEBI" id="CHEBI:139520"/>
        <dbReference type="ChEBI" id="CHEBI:139521"/>
        <dbReference type="EC" id="1.11.1.7"/>
    </reaction>
</comment>
<evidence type="ECO:0000256" key="17">
    <source>
        <dbReference type="PIRSR" id="PIRSR600823-5"/>
    </source>
</evidence>
<dbReference type="InterPro" id="IPR010255">
    <property type="entry name" value="Haem_peroxidase_sf"/>
</dbReference>
<evidence type="ECO:0000256" key="10">
    <source>
        <dbReference type="ARBA" id="ARBA00023002"/>
    </source>
</evidence>
<dbReference type="PROSITE" id="PS00436">
    <property type="entry name" value="PEROXIDASE_2"/>
    <property type="match status" value="1"/>
</dbReference>
<keyword evidence="9 15" id="KW-0106">Calcium</keyword>
<feature type="compositionally biased region" description="Pro residues" evidence="19">
    <location>
        <begin position="302"/>
        <end position="351"/>
    </location>
</feature>
<keyword evidence="12 17" id="KW-1015">Disulfide bond</keyword>
<feature type="binding site" evidence="15">
    <location>
        <position position="254"/>
    </location>
    <ligand>
        <name>Ca(2+)</name>
        <dbReference type="ChEBI" id="CHEBI:29108"/>
        <label>2</label>
    </ligand>
</feature>
<keyword evidence="7 15" id="KW-0479">Metal-binding</keyword>
<evidence type="ECO:0000256" key="4">
    <source>
        <dbReference type="ARBA" id="ARBA00022525"/>
    </source>
</evidence>
<dbReference type="InterPro" id="IPR019794">
    <property type="entry name" value="Peroxidases_AS"/>
</dbReference>
<feature type="binding site" evidence="15">
    <location>
        <position position="193"/>
    </location>
    <ligand>
        <name>Ca(2+)</name>
        <dbReference type="ChEBI" id="CHEBI:29108"/>
        <label>2</label>
    </ligand>
</feature>
<evidence type="ECO:0000256" key="2">
    <source>
        <dbReference type="ARBA" id="ARBA00002322"/>
    </source>
</evidence>
<evidence type="ECO:0000256" key="15">
    <source>
        <dbReference type="PIRSR" id="PIRSR600823-3"/>
    </source>
</evidence>
<evidence type="ECO:0000256" key="13">
    <source>
        <dbReference type="PIRSR" id="PIRSR600823-1"/>
    </source>
</evidence>
<feature type="active site" description="Proton acceptor" evidence="13">
    <location>
        <position position="71"/>
    </location>
</feature>
<organism evidence="21 22">
    <name type="scientific">Ceratopteris richardii</name>
    <name type="common">Triangle waterfern</name>
    <dbReference type="NCBI Taxonomy" id="49495"/>
    <lineage>
        <taxon>Eukaryota</taxon>
        <taxon>Viridiplantae</taxon>
        <taxon>Streptophyta</taxon>
        <taxon>Embryophyta</taxon>
        <taxon>Tracheophyta</taxon>
        <taxon>Polypodiopsida</taxon>
        <taxon>Polypodiidae</taxon>
        <taxon>Polypodiales</taxon>
        <taxon>Pteridineae</taxon>
        <taxon>Pteridaceae</taxon>
        <taxon>Parkerioideae</taxon>
        <taxon>Ceratopteris</taxon>
    </lineage>
</organism>
<dbReference type="Proteomes" id="UP000825935">
    <property type="component" value="Chromosome 5"/>
</dbReference>